<evidence type="ECO:0008006" key="5">
    <source>
        <dbReference type="Google" id="ProtNLM"/>
    </source>
</evidence>
<feature type="chain" id="PRO_5043650512" description="6-phosphogluconolactonase" evidence="2">
    <location>
        <begin position="21"/>
        <end position="398"/>
    </location>
</feature>
<name>A0AAU9L232_9STRA</name>
<dbReference type="AlphaFoldDB" id="A0AAU9L232"/>
<evidence type="ECO:0000256" key="1">
    <source>
        <dbReference type="ARBA" id="ARBA00005564"/>
    </source>
</evidence>
<dbReference type="Pfam" id="PF10282">
    <property type="entry name" value="Lactonase"/>
    <property type="match status" value="1"/>
</dbReference>
<sequence>MHILCLLLFCFVAAVTGVSAGSPQQQQTATPPILIVGTFTRDEGWVNGTGKGIYTYKLNTTTGSLTPWKVTPYGVNPIYVQGSTKVFNTGKRVIYVVNSVDDVNLGKPGSKTGYVSAFTLSSDGSLKLLKARRTYGGLPTHISVSPSQNYVVVSNYAGSIAMFPINADGSLAEKTFYQEFSKGSNVVKDRQAEGHIHSSTWLPNSKHVVVANLGSDELLQYKLDEKKQTLKSLRTVKRLPGSGPRHMVCSINMAYVVDELSNTVGVYPIDKNAAVLSTKALQEITTLPSSFTNASTSADIHLSSNGKFLYTSNRGHDSIAMFKINCDGTLTSLGWESTRGKFPRGFVVYEDLLIVANQNSNDMFVFKIDSNTGLLSFTGNSYKIGTAVCLYVMEYLES</sequence>
<dbReference type="InterPro" id="IPR019405">
    <property type="entry name" value="Lactonase_7-beta_prop"/>
</dbReference>
<dbReference type="FunFam" id="2.130.10.10:FF:000306">
    <property type="entry name" value="3-carboxymuconate cyclase"/>
    <property type="match status" value="1"/>
</dbReference>
<dbReference type="PANTHER" id="PTHR30344">
    <property type="entry name" value="6-PHOSPHOGLUCONOLACTONASE-RELATED"/>
    <property type="match status" value="1"/>
</dbReference>
<evidence type="ECO:0000256" key="2">
    <source>
        <dbReference type="SAM" id="SignalP"/>
    </source>
</evidence>
<feature type="signal peptide" evidence="2">
    <location>
        <begin position="1"/>
        <end position="20"/>
    </location>
</feature>
<dbReference type="SUPFAM" id="SSF51004">
    <property type="entry name" value="C-terminal (heme d1) domain of cytochrome cd1-nitrite reductase"/>
    <property type="match status" value="1"/>
</dbReference>
<evidence type="ECO:0000313" key="4">
    <source>
        <dbReference type="Proteomes" id="UP001160483"/>
    </source>
</evidence>
<organism evidence="3 4">
    <name type="scientific">Peronospora belbahrii</name>
    <dbReference type="NCBI Taxonomy" id="622444"/>
    <lineage>
        <taxon>Eukaryota</taxon>
        <taxon>Sar</taxon>
        <taxon>Stramenopiles</taxon>
        <taxon>Oomycota</taxon>
        <taxon>Peronosporomycetes</taxon>
        <taxon>Peronosporales</taxon>
        <taxon>Peronosporaceae</taxon>
        <taxon>Peronospora</taxon>
    </lineage>
</organism>
<accession>A0AAU9L232</accession>
<reference evidence="3" key="1">
    <citation type="submission" date="2021-11" db="EMBL/GenBank/DDBJ databases">
        <authorList>
            <person name="Islam A."/>
            <person name="Islam S."/>
            <person name="Flora M.S."/>
            <person name="Rahman M."/>
            <person name="Ziaur R.M."/>
            <person name="Epstein J.H."/>
            <person name="Hassan M."/>
            <person name="Klassen M."/>
            <person name="Woodard K."/>
            <person name="Webb A."/>
            <person name="Webby R.J."/>
            <person name="El Zowalaty M.E."/>
        </authorList>
    </citation>
    <scope>NUCLEOTIDE SEQUENCE</scope>
    <source>
        <strain evidence="3">Pbs3</strain>
    </source>
</reference>
<dbReference type="PANTHER" id="PTHR30344:SF1">
    <property type="entry name" value="6-PHOSPHOGLUCONOLACTONASE"/>
    <property type="match status" value="1"/>
</dbReference>
<evidence type="ECO:0000313" key="3">
    <source>
        <dbReference type="EMBL" id="CAH0480936.1"/>
    </source>
</evidence>
<dbReference type="Proteomes" id="UP001160483">
    <property type="component" value="Unassembled WGS sequence"/>
</dbReference>
<comment type="similarity">
    <text evidence="1">Belongs to the cycloisomerase 2 family.</text>
</comment>
<dbReference type="GO" id="GO:0017057">
    <property type="term" value="F:6-phosphogluconolactonase activity"/>
    <property type="evidence" value="ECO:0007669"/>
    <property type="project" value="TreeGrafter"/>
</dbReference>
<dbReference type="EMBL" id="CAKKTJ010000326">
    <property type="protein sequence ID" value="CAH0480936.1"/>
    <property type="molecule type" value="Genomic_DNA"/>
</dbReference>
<dbReference type="InterPro" id="IPR050282">
    <property type="entry name" value="Cycloisomerase_2"/>
</dbReference>
<proteinExistence type="inferred from homology"/>
<dbReference type="InterPro" id="IPR011048">
    <property type="entry name" value="Haem_d1_sf"/>
</dbReference>
<protein>
    <recommendedName>
        <fullName evidence="5">6-phosphogluconolactonase</fullName>
    </recommendedName>
</protein>
<dbReference type="InterPro" id="IPR015943">
    <property type="entry name" value="WD40/YVTN_repeat-like_dom_sf"/>
</dbReference>
<comment type="caution">
    <text evidence="3">The sequence shown here is derived from an EMBL/GenBank/DDBJ whole genome shotgun (WGS) entry which is preliminary data.</text>
</comment>
<dbReference type="Gene3D" id="2.130.10.10">
    <property type="entry name" value="YVTN repeat-like/Quinoprotein amine dehydrogenase"/>
    <property type="match status" value="1"/>
</dbReference>
<gene>
    <name evidence="3" type="ORF">PBS003_LOCUS7547</name>
</gene>
<keyword evidence="2" id="KW-0732">Signal</keyword>